<reference evidence="1" key="1">
    <citation type="journal article" date="2004" name="Nature">
        <title>Hox cluster disintegration with persistent anteroposterior order of expression in Oikopleura dioica.</title>
        <authorList>
            <person name="Seo H.C."/>
            <person name="Edvardsen R.B."/>
            <person name="Maeland A.D."/>
            <person name="Bjordal M."/>
            <person name="Jensen M.F."/>
            <person name="Hansen A."/>
            <person name="Flaat M."/>
            <person name="Weissenbach J."/>
            <person name="Lehrach H."/>
            <person name="Wincker P."/>
            <person name="Reinhardt R."/>
            <person name="Chourrout D."/>
        </authorList>
    </citation>
    <scope>NUCLEOTIDE SEQUENCE</scope>
</reference>
<proteinExistence type="predicted"/>
<sequence>MTSERVIMSSTTSTSLNDRFTRMMKTRRTQVSDSSRPIRIDDRGVHPTVARIRSSASRQPRSVLVGGFKYPTQGRVHSVARYANSTFKDRVENRYRREGRFVNPLDRFTQAPQRGYGYRMRPGNRQAQGFRYNRYNNNNNRMNGNYGRTNRRALDRELDGYMQKSARYNRARLDEDMDKYMSGTKAYLDKQMDEYMSAKKKVQ</sequence>
<reference evidence="1" key="2">
    <citation type="journal article" date="2005" name="Curr. Biol.">
        <title>Remodelling of the homeobox gene complement in the tunicate Oikopleura dioica.</title>
        <authorList>
            <person name="Edvardsen R.B."/>
            <person name="Seo H.C."/>
            <person name="Jensen M.F."/>
            <person name="Mialon A."/>
            <person name="Mikhaleva J."/>
            <person name="Bjordal M."/>
            <person name="Cartry J."/>
            <person name="Reinhardt R."/>
            <person name="Weissenbach J."/>
            <person name="Wincker P."/>
            <person name="Chourrout D."/>
        </authorList>
    </citation>
    <scope>NUCLEOTIDE SEQUENCE</scope>
</reference>
<protein>
    <recommendedName>
        <fullName evidence="2">Chromatin target of PRMT1 protein C-terminal domain-containing protein</fullName>
    </recommendedName>
</protein>
<gene>
    <name evidence="1" type="ORF">003-12</name>
</gene>
<dbReference type="AlphaFoldDB" id="Q675Z4"/>
<dbReference type="EMBL" id="AY449459">
    <property type="protein sequence ID" value="AAS21371.1"/>
    <property type="molecule type" value="Genomic_DNA"/>
</dbReference>
<accession>Q675Z4</accession>
<organism evidence="1">
    <name type="scientific">Oikopleura dioica</name>
    <name type="common">Tunicate</name>
    <dbReference type="NCBI Taxonomy" id="34765"/>
    <lineage>
        <taxon>Eukaryota</taxon>
        <taxon>Metazoa</taxon>
        <taxon>Chordata</taxon>
        <taxon>Tunicata</taxon>
        <taxon>Appendicularia</taxon>
        <taxon>Copelata</taxon>
        <taxon>Oikopleuridae</taxon>
        <taxon>Oikopleura</taxon>
    </lineage>
</organism>
<evidence type="ECO:0008006" key="2">
    <source>
        <dbReference type="Google" id="ProtNLM"/>
    </source>
</evidence>
<evidence type="ECO:0000313" key="1">
    <source>
        <dbReference type="EMBL" id="AAS21371.1"/>
    </source>
</evidence>
<name>Q675Z4_OIKDI</name>